<dbReference type="Proteomes" id="UP000215595">
    <property type="component" value="Unassembled WGS sequence"/>
</dbReference>
<accession>A0A258FV10</accession>
<protein>
    <recommendedName>
        <fullName evidence="5">OmpW family protein</fullName>
    </recommendedName>
</protein>
<keyword evidence="2" id="KW-0732">Signal</keyword>
<feature type="signal peptide" evidence="2">
    <location>
        <begin position="1"/>
        <end position="23"/>
    </location>
</feature>
<proteinExistence type="inferred from homology"/>
<sequence>MKSFTVGAAVAALALVSAAPAAAQDPNGRFQVKGFVTAVLPDGEITEVRTDTIGLPGGSQVSASNSYVPTVAIEYFVNPSFSLETICCVTPHDVEGEGALAGAALIDDAIILPATVTAKYHWAMDGGFKPYVGAGVTHFFIFNEEVGSDAAALGATDVGLSDEFGFVLQAGFDMPLNDQGLGFSVDAKRYFVDTTATFRAGATTALQTEHALDPWVISAGVSYRF</sequence>
<dbReference type="PANTHER" id="PTHR36920:SF1">
    <property type="entry name" value="OUTER MEMBRANE PROTEIN W"/>
    <property type="match status" value="1"/>
</dbReference>
<evidence type="ECO:0000313" key="3">
    <source>
        <dbReference type="EMBL" id="OYX36186.1"/>
    </source>
</evidence>
<dbReference type="Gene3D" id="2.40.160.20">
    <property type="match status" value="1"/>
</dbReference>
<dbReference type="Pfam" id="PF03922">
    <property type="entry name" value="OmpW"/>
    <property type="match status" value="1"/>
</dbReference>
<evidence type="ECO:0000256" key="1">
    <source>
        <dbReference type="ARBA" id="ARBA00009330"/>
    </source>
</evidence>
<name>A0A258FV10_9CAUL</name>
<gene>
    <name evidence="3" type="ORF">B7Z01_00630</name>
</gene>
<dbReference type="EMBL" id="NCEB01000001">
    <property type="protein sequence ID" value="OYX36186.1"/>
    <property type="molecule type" value="Genomic_DNA"/>
</dbReference>
<organism evidence="3 4">
    <name type="scientific">Brevundimonas subvibrioides</name>
    <dbReference type="NCBI Taxonomy" id="74313"/>
    <lineage>
        <taxon>Bacteria</taxon>
        <taxon>Pseudomonadati</taxon>
        <taxon>Pseudomonadota</taxon>
        <taxon>Alphaproteobacteria</taxon>
        <taxon>Caulobacterales</taxon>
        <taxon>Caulobacteraceae</taxon>
        <taxon>Brevundimonas</taxon>
    </lineage>
</organism>
<comment type="caution">
    <text evidence="3">The sequence shown here is derived from an EMBL/GenBank/DDBJ whole genome shotgun (WGS) entry which is preliminary data.</text>
</comment>
<dbReference type="PANTHER" id="PTHR36920">
    <property type="match status" value="1"/>
</dbReference>
<dbReference type="SUPFAM" id="SSF56925">
    <property type="entry name" value="OMPA-like"/>
    <property type="match status" value="1"/>
</dbReference>
<reference evidence="3 4" key="1">
    <citation type="submission" date="2017-03" db="EMBL/GenBank/DDBJ databases">
        <title>Lifting the veil on microbial sulfur biogeochemistry in mining wastewaters.</title>
        <authorList>
            <person name="Kantor R.S."/>
            <person name="Colenbrander Nelson T."/>
            <person name="Marshall S."/>
            <person name="Bennett D."/>
            <person name="Apte S."/>
            <person name="Camacho D."/>
            <person name="Thomas B.C."/>
            <person name="Warren L.A."/>
            <person name="Banfield J.F."/>
        </authorList>
    </citation>
    <scope>NUCLEOTIDE SEQUENCE [LARGE SCALE GENOMIC DNA]</scope>
    <source>
        <strain evidence="3">32-69-9</strain>
    </source>
</reference>
<dbReference type="InterPro" id="IPR005618">
    <property type="entry name" value="OMPW"/>
</dbReference>
<dbReference type="GO" id="GO:0055085">
    <property type="term" value="P:transmembrane transport"/>
    <property type="evidence" value="ECO:0007669"/>
    <property type="project" value="TreeGrafter"/>
</dbReference>
<evidence type="ECO:0000256" key="2">
    <source>
        <dbReference type="SAM" id="SignalP"/>
    </source>
</evidence>
<dbReference type="InterPro" id="IPR011250">
    <property type="entry name" value="OMP/PagP_B-barrel"/>
</dbReference>
<dbReference type="GO" id="GO:0019867">
    <property type="term" value="C:outer membrane"/>
    <property type="evidence" value="ECO:0007669"/>
    <property type="project" value="InterPro"/>
</dbReference>
<evidence type="ECO:0008006" key="5">
    <source>
        <dbReference type="Google" id="ProtNLM"/>
    </source>
</evidence>
<dbReference type="AlphaFoldDB" id="A0A258FV10"/>
<evidence type="ECO:0000313" key="4">
    <source>
        <dbReference type="Proteomes" id="UP000215595"/>
    </source>
</evidence>
<feature type="chain" id="PRO_5012671936" description="OmpW family protein" evidence="2">
    <location>
        <begin position="24"/>
        <end position="225"/>
    </location>
</feature>
<comment type="similarity">
    <text evidence="1">Belongs to the OmpW/AlkL family.</text>
</comment>